<dbReference type="InterPro" id="IPR019774">
    <property type="entry name" value="Aromatic-AA_hydroxylase_C"/>
</dbReference>
<evidence type="ECO:0000256" key="5">
    <source>
        <dbReference type="ARBA" id="ARBA00023004"/>
    </source>
</evidence>
<keyword evidence="10" id="KW-1185">Reference proteome</keyword>
<comment type="cofactor">
    <cofactor evidence="1 7">
        <name>Fe(2+)</name>
        <dbReference type="ChEBI" id="CHEBI:29033"/>
    </cofactor>
</comment>
<dbReference type="STRING" id="400092.PKOR_11380"/>
<reference evidence="9 10" key="1">
    <citation type="journal article" date="2015" name="Sci. Rep.">
        <title>Unraveling adaptation of Pontibacter korlensis to radiation and infertility in desert through complete genome and comparative transcriptomic analysis.</title>
        <authorList>
            <person name="Dai J."/>
            <person name="Dai W."/>
            <person name="Qiu C."/>
            <person name="Yang Z."/>
            <person name="Zhang Y."/>
            <person name="Zhou M."/>
            <person name="Zhang L."/>
            <person name="Fang C."/>
            <person name="Gao Q."/>
            <person name="Yang Q."/>
            <person name="Li X."/>
            <person name="Wang Z."/>
            <person name="Wang Z."/>
            <person name="Jia Z."/>
            <person name="Chen X."/>
        </authorList>
    </citation>
    <scope>NUCLEOTIDE SEQUENCE [LARGE SCALE GENOMIC DNA]</scope>
    <source>
        <strain evidence="9 10">X14-1T</strain>
    </source>
</reference>
<dbReference type="GO" id="GO:0005506">
    <property type="term" value="F:iron ion binding"/>
    <property type="evidence" value="ECO:0007669"/>
    <property type="project" value="InterPro"/>
</dbReference>
<keyword evidence="5 7" id="KW-0408">Iron</keyword>
<feature type="binding site" evidence="7">
    <location>
        <position position="165"/>
    </location>
    <ligand>
        <name>Fe cation</name>
        <dbReference type="ChEBI" id="CHEBI:24875"/>
    </ligand>
</feature>
<comment type="similarity">
    <text evidence="2">Belongs to the biopterin-dependent aromatic amino acid hydroxylase family.</text>
</comment>
<dbReference type="Pfam" id="PF00351">
    <property type="entry name" value="Biopterin_H"/>
    <property type="match status" value="1"/>
</dbReference>
<dbReference type="Proteomes" id="UP000033109">
    <property type="component" value="Chromosome"/>
</dbReference>
<dbReference type="InterPro" id="IPR001273">
    <property type="entry name" value="ArAA_hydroxylase"/>
</dbReference>
<keyword evidence="4" id="KW-0560">Oxidoreductase</keyword>
<dbReference type="SUPFAM" id="SSF56534">
    <property type="entry name" value="Aromatic aminoacid monoxygenases, catalytic and oligomerization domains"/>
    <property type="match status" value="1"/>
</dbReference>
<gene>
    <name evidence="9" type="ORF">PKOR_11380</name>
</gene>
<dbReference type="Gene3D" id="1.10.800.10">
    <property type="entry name" value="Aromatic amino acid hydroxylase"/>
    <property type="match status" value="1"/>
</dbReference>
<feature type="binding site" evidence="7">
    <location>
        <position position="118"/>
    </location>
    <ligand>
        <name>Fe cation</name>
        <dbReference type="ChEBI" id="CHEBI:24875"/>
    </ligand>
</feature>
<evidence type="ECO:0000313" key="10">
    <source>
        <dbReference type="Proteomes" id="UP000033109"/>
    </source>
</evidence>
<dbReference type="KEGG" id="pko:PKOR_11380"/>
<dbReference type="InterPro" id="IPR036329">
    <property type="entry name" value="Aro-AA_hydroxylase_C_sf"/>
</dbReference>
<dbReference type="CDD" id="cd00361">
    <property type="entry name" value="arom_aa_hydroxylase"/>
    <property type="match status" value="1"/>
</dbReference>
<keyword evidence="6" id="KW-0503">Monooxygenase</keyword>
<evidence type="ECO:0000256" key="3">
    <source>
        <dbReference type="ARBA" id="ARBA00022723"/>
    </source>
</evidence>
<evidence type="ECO:0000256" key="4">
    <source>
        <dbReference type="ARBA" id="ARBA00023002"/>
    </source>
</evidence>
<evidence type="ECO:0000256" key="2">
    <source>
        <dbReference type="ARBA" id="ARBA00009712"/>
    </source>
</evidence>
<proteinExistence type="inferred from homology"/>
<evidence type="ECO:0000256" key="7">
    <source>
        <dbReference type="PIRSR" id="PIRSR601273-2"/>
    </source>
</evidence>
<dbReference type="PANTHER" id="PTHR11473">
    <property type="entry name" value="AROMATIC AMINO ACID HYDROXYLASE"/>
    <property type="match status" value="1"/>
</dbReference>
<organism evidence="9 10">
    <name type="scientific">Pontibacter korlensis</name>
    <dbReference type="NCBI Taxonomy" id="400092"/>
    <lineage>
        <taxon>Bacteria</taxon>
        <taxon>Pseudomonadati</taxon>
        <taxon>Bacteroidota</taxon>
        <taxon>Cytophagia</taxon>
        <taxon>Cytophagales</taxon>
        <taxon>Hymenobacteraceae</taxon>
        <taxon>Pontibacter</taxon>
    </lineage>
</organism>
<dbReference type="InterPro" id="IPR036951">
    <property type="entry name" value="ArAA_hydroxylase_sf"/>
</dbReference>
<dbReference type="PROSITE" id="PS00367">
    <property type="entry name" value="BH4_AAA_HYDROXYL_1"/>
    <property type="match status" value="1"/>
</dbReference>
<evidence type="ECO:0000313" key="9">
    <source>
        <dbReference type="EMBL" id="AKD03617.1"/>
    </source>
</evidence>
<keyword evidence="3 7" id="KW-0479">Metal-binding</keyword>
<dbReference type="GO" id="GO:0004505">
    <property type="term" value="F:phenylalanine 4-monooxygenase activity"/>
    <property type="evidence" value="ECO:0007669"/>
    <property type="project" value="UniProtKB-ARBA"/>
</dbReference>
<dbReference type="PROSITE" id="PS51410">
    <property type="entry name" value="BH4_AAA_HYDROXYL_2"/>
    <property type="match status" value="1"/>
</dbReference>
<evidence type="ECO:0000256" key="6">
    <source>
        <dbReference type="ARBA" id="ARBA00023033"/>
    </source>
</evidence>
<dbReference type="NCBIfam" id="NF008877">
    <property type="entry name" value="PRK11913.1-2"/>
    <property type="match status" value="1"/>
</dbReference>
<dbReference type="InterPro" id="IPR018301">
    <property type="entry name" value="ArAA_hydroxylase_Fe/CU_BS"/>
</dbReference>
<feature type="binding site" evidence="7">
    <location>
        <position position="123"/>
    </location>
    <ligand>
        <name>Fe cation</name>
        <dbReference type="ChEBI" id="CHEBI:24875"/>
    </ligand>
</feature>
<evidence type="ECO:0000259" key="8">
    <source>
        <dbReference type="PROSITE" id="PS51410"/>
    </source>
</evidence>
<dbReference type="HOGENOM" id="CLU_023198_1_0_10"/>
<sequence length="254" mass="29434">MSNYNNMNLTQNYSTYTEENHNVWAILFQRQIENLPNKAIPEFFEGLKLVNFQPDRIPNFEEVNKRLKPLTGFEVVAAPGIVDDALFFGLIAEKKFPATVWIRKMDQLDYLEEPDMFHDVFGHVPLLTIPVYCEFLAKLSAMALQHVDRPDIIDRLTRIYWYTIEFGLFRKPGAEARIYGAGILSSVGESNLSVSDESVKYGFDVEHILDTAYIKETFQSQYFCIESFEQLLESLQQIEEAIQKLREEPVEADK</sequence>
<protein>
    <submittedName>
        <fullName evidence="9">Phenylalanine-4-hydroxylase</fullName>
    </submittedName>
</protein>
<feature type="domain" description="Biopterin-dependent aromatic amino acid hydroxylase family profile" evidence="8">
    <location>
        <begin position="1"/>
        <end position="254"/>
    </location>
</feature>
<accession>A0A0E3UWR8</accession>
<dbReference type="PATRIC" id="fig|400092.3.peg.2474"/>
<evidence type="ECO:0000256" key="1">
    <source>
        <dbReference type="ARBA" id="ARBA00001954"/>
    </source>
</evidence>
<dbReference type="EMBL" id="CP009621">
    <property type="protein sequence ID" value="AKD03617.1"/>
    <property type="molecule type" value="Genomic_DNA"/>
</dbReference>
<name>A0A0E3UWR8_9BACT</name>
<dbReference type="PRINTS" id="PR00372">
    <property type="entry name" value="FYWHYDRXLASE"/>
</dbReference>
<dbReference type="AlphaFoldDB" id="A0A0E3UWR8"/>
<dbReference type="PANTHER" id="PTHR11473:SF24">
    <property type="entry name" value="PHENYLALANINE-4-HYDROXYLASE"/>
    <property type="match status" value="1"/>
</dbReference>